<keyword evidence="2" id="KW-0812">Transmembrane</keyword>
<accession>A0A286DCX6</accession>
<evidence type="ECO:0000313" key="4">
    <source>
        <dbReference type="Proteomes" id="UP000219374"/>
    </source>
</evidence>
<dbReference type="EMBL" id="OCND01000010">
    <property type="protein sequence ID" value="SOD56469.1"/>
    <property type="molecule type" value="Genomic_DNA"/>
</dbReference>
<dbReference type="Pfam" id="PF07963">
    <property type="entry name" value="N_methyl"/>
    <property type="match status" value="1"/>
</dbReference>
<feature type="compositionally biased region" description="Polar residues" evidence="1">
    <location>
        <begin position="150"/>
        <end position="160"/>
    </location>
</feature>
<sequence length="160" mass="17066">MSRLQNMSRQQQGASLLEVLISVLILGVGLLGVAAMQATALRNNQSALERTQATIQTYSILDAMRANRDQAIASAYDMAKTCALPAVPGSGATLAQRDRYQWFVGMRESMGKDAGTCGTISHNGNIFTVTVEWDDSRATDDGAKGAVASGRNQVTTKARL</sequence>
<dbReference type="InterPro" id="IPR013362">
    <property type="entry name" value="Pilus_4_PilV"/>
</dbReference>
<feature type="region of interest" description="Disordered" evidence="1">
    <location>
        <begin position="138"/>
        <end position="160"/>
    </location>
</feature>
<evidence type="ECO:0000256" key="2">
    <source>
        <dbReference type="SAM" id="Phobius"/>
    </source>
</evidence>
<evidence type="ECO:0000313" key="3">
    <source>
        <dbReference type="EMBL" id="SOD56469.1"/>
    </source>
</evidence>
<dbReference type="NCBIfam" id="TIGR02523">
    <property type="entry name" value="type_IV_pilV"/>
    <property type="match status" value="1"/>
</dbReference>
<proteinExistence type="predicted"/>
<keyword evidence="2" id="KW-1133">Transmembrane helix</keyword>
<dbReference type="RefSeq" id="WP_097123148.1">
    <property type="nucleotide sequence ID" value="NZ_OCND01000010.1"/>
</dbReference>
<dbReference type="Proteomes" id="UP000219374">
    <property type="component" value="Unassembled WGS sequence"/>
</dbReference>
<keyword evidence="2" id="KW-0472">Membrane</keyword>
<protein>
    <submittedName>
        <fullName evidence="3">Type IV pilus assembly protein PilV</fullName>
    </submittedName>
</protein>
<dbReference type="AlphaFoldDB" id="A0A286DCX6"/>
<evidence type="ECO:0000256" key="1">
    <source>
        <dbReference type="SAM" id="MobiDB-lite"/>
    </source>
</evidence>
<name>A0A286DCX6_9GAMM</name>
<keyword evidence="4" id="KW-1185">Reference proteome</keyword>
<organism evidence="3 4">
    <name type="scientific">Pseudoxanthomonas wuyuanensis</name>
    <dbReference type="NCBI Taxonomy" id="1073196"/>
    <lineage>
        <taxon>Bacteria</taxon>
        <taxon>Pseudomonadati</taxon>
        <taxon>Pseudomonadota</taxon>
        <taxon>Gammaproteobacteria</taxon>
        <taxon>Lysobacterales</taxon>
        <taxon>Lysobacteraceae</taxon>
        <taxon>Pseudoxanthomonas</taxon>
    </lineage>
</organism>
<reference evidence="3 4" key="1">
    <citation type="submission" date="2017-09" db="EMBL/GenBank/DDBJ databases">
        <authorList>
            <person name="Ehlers B."/>
            <person name="Leendertz F.H."/>
        </authorList>
    </citation>
    <scope>NUCLEOTIDE SEQUENCE [LARGE SCALE GENOMIC DNA]</scope>
    <source>
        <strain evidence="3 4">CGMCC 1.10978</strain>
    </source>
</reference>
<feature type="transmembrane region" description="Helical" evidence="2">
    <location>
        <begin position="20"/>
        <end position="41"/>
    </location>
</feature>
<gene>
    <name evidence="3" type="ORF">SAMN06296416_1106</name>
</gene>
<dbReference type="InterPro" id="IPR012902">
    <property type="entry name" value="N_methyl_site"/>
</dbReference>
<dbReference type="OrthoDB" id="5298127at2"/>